<name>A0A8T1P1R3_CARIL</name>
<dbReference type="EMBL" id="CM031819">
    <property type="protein sequence ID" value="KAG6635811.1"/>
    <property type="molecule type" value="Genomic_DNA"/>
</dbReference>
<evidence type="ECO:0000313" key="2">
    <source>
        <dbReference type="Proteomes" id="UP000811609"/>
    </source>
</evidence>
<organism evidence="1 2">
    <name type="scientific">Carya illinoinensis</name>
    <name type="common">Pecan</name>
    <dbReference type="NCBI Taxonomy" id="32201"/>
    <lineage>
        <taxon>Eukaryota</taxon>
        <taxon>Viridiplantae</taxon>
        <taxon>Streptophyta</taxon>
        <taxon>Embryophyta</taxon>
        <taxon>Tracheophyta</taxon>
        <taxon>Spermatophyta</taxon>
        <taxon>Magnoliopsida</taxon>
        <taxon>eudicotyledons</taxon>
        <taxon>Gunneridae</taxon>
        <taxon>Pentapetalae</taxon>
        <taxon>rosids</taxon>
        <taxon>fabids</taxon>
        <taxon>Fagales</taxon>
        <taxon>Juglandaceae</taxon>
        <taxon>Carya</taxon>
    </lineage>
</organism>
<accession>A0A8T1P1R3</accession>
<dbReference type="AlphaFoldDB" id="A0A8T1P1R3"/>
<comment type="caution">
    <text evidence="1">The sequence shown here is derived from an EMBL/GenBank/DDBJ whole genome shotgun (WGS) entry which is preliminary data.</text>
</comment>
<protein>
    <submittedName>
        <fullName evidence="1">Uncharacterized protein</fullName>
    </submittedName>
</protein>
<gene>
    <name evidence="1" type="ORF">CIPAW_11G068400</name>
</gene>
<dbReference type="Proteomes" id="UP000811609">
    <property type="component" value="Chromosome 11"/>
</dbReference>
<evidence type="ECO:0000313" key="1">
    <source>
        <dbReference type="EMBL" id="KAG6635811.1"/>
    </source>
</evidence>
<keyword evidence="2" id="KW-1185">Reference proteome</keyword>
<proteinExistence type="predicted"/>
<reference evidence="1" key="1">
    <citation type="submission" date="2020-12" db="EMBL/GenBank/DDBJ databases">
        <title>WGS assembly of Carya illinoinensis cv. Pawnee.</title>
        <authorList>
            <person name="Platts A."/>
            <person name="Shu S."/>
            <person name="Wright S."/>
            <person name="Barry K."/>
            <person name="Edger P."/>
            <person name="Pires J.C."/>
            <person name="Schmutz J."/>
        </authorList>
    </citation>
    <scope>NUCLEOTIDE SEQUENCE</scope>
    <source>
        <tissue evidence="1">Leaf</tissue>
    </source>
</reference>
<sequence length="128" mass="14549">MPSANLSRTKTPATRRLTSNELQERRKKALCFNCDEQFTPGRRCKKLFLIEGIYVQDTDRDDEVEMEEQLEFNEELRISLHAMVGTIPPQTMRIQGAIMGQGITILLDFGSSYNFLNASSTKKMGLVS</sequence>